<dbReference type="InterPro" id="IPR021952">
    <property type="entry name" value="Flpp3-like"/>
</dbReference>
<comment type="caution">
    <text evidence="1">The sequence shown here is derived from an EMBL/GenBank/DDBJ whole genome shotgun (WGS) entry which is preliminary data.</text>
</comment>
<dbReference type="EMBL" id="JBHSJH010000003">
    <property type="protein sequence ID" value="MFC4892892.1"/>
    <property type="molecule type" value="Genomic_DNA"/>
</dbReference>
<dbReference type="Pfam" id="PF12092">
    <property type="entry name" value="DUF3568"/>
    <property type="match status" value="1"/>
</dbReference>
<dbReference type="Proteomes" id="UP001595926">
    <property type="component" value="Unassembled WGS sequence"/>
</dbReference>
<gene>
    <name evidence="1" type="ORF">ACFPDQ_07490</name>
</gene>
<organism evidence="1 2">
    <name type="scientific">Pseudofrancisella aestuarii</name>
    <dbReference type="NCBI Taxonomy" id="2670347"/>
    <lineage>
        <taxon>Bacteria</taxon>
        <taxon>Pseudomonadati</taxon>
        <taxon>Pseudomonadota</taxon>
        <taxon>Gammaproteobacteria</taxon>
        <taxon>Thiotrichales</taxon>
        <taxon>Francisellaceae</taxon>
        <taxon>Pseudofrancisella</taxon>
    </lineage>
</organism>
<name>A0ABV9TD07_9GAMM</name>
<evidence type="ECO:0000313" key="1">
    <source>
        <dbReference type="EMBL" id="MFC4892892.1"/>
    </source>
</evidence>
<evidence type="ECO:0000313" key="2">
    <source>
        <dbReference type="Proteomes" id="UP001595926"/>
    </source>
</evidence>
<dbReference type="PROSITE" id="PS51257">
    <property type="entry name" value="PROKAR_LIPOPROTEIN"/>
    <property type="match status" value="1"/>
</dbReference>
<keyword evidence="2" id="KW-1185">Reference proteome</keyword>
<proteinExistence type="predicted"/>
<dbReference type="RefSeq" id="WP_119331102.1">
    <property type="nucleotide sequence ID" value="NZ_JBHSJH010000003.1"/>
</dbReference>
<reference evidence="2" key="1">
    <citation type="journal article" date="2019" name="Int. J. Syst. Evol. Microbiol.">
        <title>The Global Catalogue of Microorganisms (GCM) 10K type strain sequencing project: providing services to taxonomists for standard genome sequencing and annotation.</title>
        <authorList>
            <consortium name="The Broad Institute Genomics Platform"/>
            <consortium name="The Broad Institute Genome Sequencing Center for Infectious Disease"/>
            <person name="Wu L."/>
            <person name="Ma J."/>
        </authorList>
    </citation>
    <scope>NUCLEOTIDE SEQUENCE [LARGE SCALE GENOMIC DNA]</scope>
    <source>
        <strain evidence="2">CGMCC 1.13718</strain>
    </source>
</reference>
<protein>
    <submittedName>
        <fullName evidence="1">DUF3568 family protein</fullName>
    </submittedName>
</protein>
<accession>A0ABV9TD07</accession>
<sequence length="128" mass="14280">MLFRSKIFLTFTIYLIITTLSACSSFNPGYSSLNGSFEAQIDKKLADVYAATKEVIAYKDYTITLDRKDDTSAEISGQTKRNKTSFNISLSAETSDSSYIKIKYGLLGNRDRSVAFLDQLRDTLGADE</sequence>